<accession>A0A150MN52</accession>
<name>A0A150MN52_GEOSE</name>
<comment type="caution">
    <text evidence="1">The sequence shown here is derived from an EMBL/GenBank/DDBJ whole genome shotgun (WGS) entry which is preliminary data.</text>
</comment>
<proteinExistence type="predicted"/>
<sequence>MNHPVRTVSSVKMNSYSLYFILQFTSISSICHAFFFRTTKLQKNSLSSLDNSACPAA</sequence>
<dbReference type="EMBL" id="LQYV01000077">
    <property type="protein sequence ID" value="KYD25799.1"/>
    <property type="molecule type" value="Genomic_DNA"/>
</dbReference>
<evidence type="ECO:0000313" key="2">
    <source>
        <dbReference type="Proteomes" id="UP000075424"/>
    </source>
</evidence>
<dbReference type="PATRIC" id="fig|1422.18.peg.135"/>
<gene>
    <name evidence="1" type="ORF">B4109_1923</name>
</gene>
<reference evidence="1 2" key="1">
    <citation type="submission" date="2016-01" db="EMBL/GenBank/DDBJ databases">
        <title>Draft Genome Sequences of Seven Thermophilic Sporeformers Isolated from Foods.</title>
        <authorList>
            <person name="Berendsen E.M."/>
            <person name="Wells-Bennik M.H."/>
            <person name="Krawcyk A.O."/>
            <person name="De Jong A."/>
            <person name="Holsappel S."/>
            <person name="Eijlander R.T."/>
            <person name="Kuipers O.P."/>
        </authorList>
    </citation>
    <scope>NUCLEOTIDE SEQUENCE [LARGE SCALE GENOMIC DNA]</scope>
    <source>
        <strain evidence="1 2">B4109</strain>
    </source>
</reference>
<dbReference type="AlphaFoldDB" id="A0A150MN52"/>
<protein>
    <submittedName>
        <fullName evidence="1">Uncharacterized protein</fullName>
    </submittedName>
</protein>
<dbReference type="Proteomes" id="UP000075424">
    <property type="component" value="Unassembled WGS sequence"/>
</dbReference>
<organism evidence="1 2">
    <name type="scientific">Geobacillus stearothermophilus</name>
    <name type="common">Bacillus stearothermophilus</name>
    <dbReference type="NCBI Taxonomy" id="1422"/>
    <lineage>
        <taxon>Bacteria</taxon>
        <taxon>Bacillati</taxon>
        <taxon>Bacillota</taxon>
        <taxon>Bacilli</taxon>
        <taxon>Bacillales</taxon>
        <taxon>Anoxybacillaceae</taxon>
        <taxon>Geobacillus</taxon>
    </lineage>
</organism>
<evidence type="ECO:0000313" key="1">
    <source>
        <dbReference type="EMBL" id="KYD25799.1"/>
    </source>
</evidence>